<proteinExistence type="predicted"/>
<gene>
    <name evidence="1 2" type="primary">Clec16a</name>
</gene>
<accession>D3YVA1</accession>
<evidence type="ECO:0000313" key="1">
    <source>
        <dbReference type="Ensembl" id="ENSMUSP00000114577.2"/>
    </source>
</evidence>
<protein>
    <submittedName>
        <fullName evidence="1">C-type lectin domain family 16, member A</fullName>
    </submittedName>
</protein>
<reference evidence="1 3" key="1">
    <citation type="journal article" date="2009" name="PLoS Biol.">
        <title>Lineage-specific biology revealed by a finished genome assembly of the mouse.</title>
        <authorList>
            <consortium name="Mouse Genome Sequencing Consortium"/>
            <person name="Church D.M."/>
            <person name="Goodstadt L."/>
            <person name="Hillier L.W."/>
            <person name="Zody M.C."/>
            <person name="Goldstein S."/>
            <person name="She X."/>
            <person name="Bult C.J."/>
            <person name="Agarwala R."/>
            <person name="Cherry J.L."/>
            <person name="DiCuccio M."/>
            <person name="Hlavina W."/>
            <person name="Kapustin Y."/>
            <person name="Meric P."/>
            <person name="Maglott D."/>
            <person name="Birtle Z."/>
            <person name="Marques A.C."/>
            <person name="Graves T."/>
            <person name="Zhou S."/>
            <person name="Teague B."/>
            <person name="Potamousis K."/>
            <person name="Churas C."/>
            <person name="Place M."/>
            <person name="Herschleb J."/>
            <person name="Runnheim R."/>
            <person name="Forrest D."/>
            <person name="Amos-Landgraf J."/>
            <person name="Schwartz D.C."/>
            <person name="Cheng Z."/>
            <person name="Lindblad-Toh K."/>
            <person name="Eichler E.E."/>
            <person name="Ponting C.P."/>
        </authorList>
    </citation>
    <scope>NUCLEOTIDE SEQUENCE [LARGE SCALE GENOMIC DNA]</scope>
    <source>
        <strain evidence="1 3">C57BL/6J</strain>
    </source>
</reference>
<dbReference type="ExpressionAtlas" id="D3YVA1">
    <property type="expression patterns" value="baseline and differential"/>
</dbReference>
<evidence type="ECO:0000313" key="3">
    <source>
        <dbReference type="Proteomes" id="UP000000589"/>
    </source>
</evidence>
<reference evidence="1 3" key="2">
    <citation type="journal article" date="2011" name="PLoS Biol.">
        <title>Modernizing reference genome assemblies.</title>
        <authorList>
            <person name="Church D.M."/>
            <person name="Schneider V.A."/>
            <person name="Graves T."/>
            <person name="Auger K."/>
            <person name="Cunningham F."/>
            <person name="Bouk N."/>
            <person name="Chen H.C."/>
            <person name="Agarwala R."/>
            <person name="McLaren W.M."/>
            <person name="Ritchie G.R."/>
            <person name="Albracht D."/>
            <person name="Kremitzki M."/>
            <person name="Rock S."/>
            <person name="Kotkiewicz H."/>
            <person name="Kremitzki C."/>
            <person name="Wollam A."/>
            <person name="Trani L."/>
            <person name="Fulton L."/>
            <person name="Fulton R."/>
            <person name="Matthews L."/>
            <person name="Whitehead S."/>
            <person name="Chow W."/>
            <person name="Torrance J."/>
            <person name="Dunn M."/>
            <person name="Harden G."/>
            <person name="Threadgold G."/>
            <person name="Wood J."/>
            <person name="Collins J."/>
            <person name="Heath P."/>
            <person name="Griffiths G."/>
            <person name="Pelan S."/>
            <person name="Grafham D."/>
            <person name="Eichler E.E."/>
            <person name="Weinstock G."/>
            <person name="Mardis E.R."/>
            <person name="Wilson R.K."/>
            <person name="Howe K."/>
            <person name="Flicek P."/>
            <person name="Hubbard T."/>
        </authorList>
    </citation>
    <scope>NUCLEOTIDE SEQUENCE [LARGE SCALE GENOMIC DNA]</scope>
    <source>
        <strain evidence="1 3">C57BL/6J</strain>
    </source>
</reference>
<dbReference type="Antibodypedia" id="24665">
    <property type="antibodies" value="211 antibodies from 29 providers"/>
</dbReference>
<name>D3YVA1_MOUSE</name>
<dbReference type="HOGENOM" id="CLU_2819218_0_0_1"/>
<dbReference type="Proteomes" id="UP000000589">
    <property type="component" value="Chromosome 16"/>
</dbReference>
<dbReference type="GeneTree" id="ENSGT00390000013826"/>
<dbReference type="Ensembl" id="ENSMUST00000150894.2">
    <property type="protein sequence ID" value="ENSMUSP00000114577.2"/>
    <property type="gene ID" value="ENSMUSG00000068663.15"/>
</dbReference>
<sequence>MFGRSRSWVGGGHSKSSRNIHSLDHLKYLALTTVSWHPSLMTEISHTYSSFSFTESESPCVLWEPLI</sequence>
<keyword evidence="3" id="KW-1185">Reference proteome</keyword>
<dbReference type="AlphaFoldDB" id="D3YVA1"/>
<dbReference type="AGR" id="MGI:1921624"/>
<feature type="non-terminal residue" evidence="1">
    <location>
        <position position="67"/>
    </location>
</feature>
<reference evidence="1" key="3">
    <citation type="submission" date="2025-08" db="UniProtKB">
        <authorList>
            <consortium name="Ensembl"/>
        </authorList>
    </citation>
    <scope>IDENTIFICATION</scope>
    <source>
        <strain evidence="1">C57BL/6J</strain>
    </source>
</reference>
<evidence type="ECO:0000313" key="2">
    <source>
        <dbReference type="MGI" id="MGI:1921624"/>
    </source>
</evidence>
<dbReference type="MGI" id="MGI:1921624">
    <property type="gene designation" value="Clec16a"/>
</dbReference>
<dbReference type="Bgee" id="ENSMUSG00000068663">
    <property type="expression patterns" value="Expressed in dentate gyrus of hippocampal formation granule cell and 207 other cell types or tissues"/>
</dbReference>
<reference evidence="1" key="4">
    <citation type="submission" date="2025-09" db="UniProtKB">
        <authorList>
            <consortium name="Ensembl"/>
        </authorList>
    </citation>
    <scope>IDENTIFICATION</scope>
    <source>
        <strain evidence="1">C57BL/6J</strain>
    </source>
</reference>
<dbReference type="VEuPathDB" id="HostDB:ENSMUSG00000068663"/>
<organism evidence="1 3">
    <name type="scientific">Mus musculus</name>
    <name type="common">Mouse</name>
    <dbReference type="NCBI Taxonomy" id="10090"/>
    <lineage>
        <taxon>Eukaryota</taxon>
        <taxon>Metazoa</taxon>
        <taxon>Chordata</taxon>
        <taxon>Craniata</taxon>
        <taxon>Vertebrata</taxon>
        <taxon>Euteleostomi</taxon>
        <taxon>Mammalia</taxon>
        <taxon>Eutheria</taxon>
        <taxon>Euarchontoglires</taxon>
        <taxon>Glires</taxon>
        <taxon>Rodentia</taxon>
        <taxon>Myomorpha</taxon>
        <taxon>Muroidea</taxon>
        <taxon>Muridae</taxon>
        <taxon>Murinae</taxon>
        <taxon>Mus</taxon>
        <taxon>Mus</taxon>
    </lineage>
</organism>